<dbReference type="InterPro" id="IPR010071">
    <property type="entry name" value="AA_adenyl_dom"/>
</dbReference>
<dbReference type="SUPFAM" id="SSF55048">
    <property type="entry name" value="Probable ACP-binding domain of malonyl-CoA ACP transacylase"/>
    <property type="match status" value="1"/>
</dbReference>
<feature type="domain" description="Ketosynthase family 3 (KS3)" evidence="8">
    <location>
        <begin position="642"/>
        <end position="1042"/>
    </location>
</feature>
<gene>
    <name evidence="9" type="ORF">EDD30_1620</name>
</gene>
<name>A0A3N1GEW7_9ACTN</name>
<dbReference type="Pfam" id="PF16197">
    <property type="entry name" value="KAsynt_C_assoc"/>
    <property type="match status" value="1"/>
</dbReference>
<dbReference type="Pfam" id="PF00501">
    <property type="entry name" value="AMP-binding"/>
    <property type="match status" value="2"/>
</dbReference>
<dbReference type="Pfam" id="PF00668">
    <property type="entry name" value="Condensation"/>
    <property type="match status" value="2"/>
</dbReference>
<dbReference type="InterPro" id="IPR001242">
    <property type="entry name" value="Condensation_dom"/>
</dbReference>
<dbReference type="SMART" id="SM01294">
    <property type="entry name" value="PKS_PP_betabranch"/>
    <property type="match status" value="1"/>
</dbReference>
<feature type="compositionally biased region" description="Pro residues" evidence="6">
    <location>
        <begin position="535"/>
        <end position="545"/>
    </location>
</feature>
<dbReference type="InterPro" id="IPR042099">
    <property type="entry name" value="ANL_N_sf"/>
</dbReference>
<feature type="region of interest" description="Disordered" evidence="6">
    <location>
        <begin position="529"/>
        <end position="550"/>
    </location>
</feature>
<dbReference type="Proteomes" id="UP000271683">
    <property type="component" value="Unassembled WGS sequence"/>
</dbReference>
<dbReference type="InterPro" id="IPR020845">
    <property type="entry name" value="AMP-binding_CS"/>
</dbReference>
<dbReference type="PROSITE" id="PS00606">
    <property type="entry name" value="KS3_1"/>
    <property type="match status" value="1"/>
</dbReference>
<dbReference type="SMART" id="SM00822">
    <property type="entry name" value="PKS_KR"/>
    <property type="match status" value="1"/>
</dbReference>
<dbReference type="SUPFAM" id="SSF51735">
    <property type="entry name" value="NAD(P)-binding Rossmann-fold domains"/>
    <property type="match status" value="3"/>
</dbReference>
<dbReference type="InterPro" id="IPR050091">
    <property type="entry name" value="PKS_NRPS_Biosynth_Enz"/>
</dbReference>
<keyword evidence="3" id="KW-0597">Phosphoprotein</keyword>
<evidence type="ECO:0000256" key="2">
    <source>
        <dbReference type="ARBA" id="ARBA00022450"/>
    </source>
</evidence>
<comment type="caution">
    <text evidence="9">The sequence shown here is derived from an EMBL/GenBank/DDBJ whole genome shotgun (WGS) entry which is preliminary data.</text>
</comment>
<dbReference type="GO" id="GO:0006633">
    <property type="term" value="P:fatty acid biosynthetic process"/>
    <property type="evidence" value="ECO:0007669"/>
    <property type="project" value="InterPro"/>
</dbReference>
<comment type="cofactor">
    <cofactor evidence="1">
        <name>pantetheine 4'-phosphate</name>
        <dbReference type="ChEBI" id="CHEBI:47942"/>
    </cofactor>
</comment>
<dbReference type="SUPFAM" id="SSF52151">
    <property type="entry name" value="FabD/lysophospholipase-like"/>
    <property type="match status" value="1"/>
</dbReference>
<dbReference type="PROSITE" id="PS00455">
    <property type="entry name" value="AMP_BINDING"/>
    <property type="match status" value="1"/>
</dbReference>
<reference evidence="9 10" key="1">
    <citation type="submission" date="2018-11" db="EMBL/GenBank/DDBJ databases">
        <title>Sequencing the genomes of 1000 actinobacteria strains.</title>
        <authorList>
            <person name="Klenk H.-P."/>
        </authorList>
    </citation>
    <scope>NUCLEOTIDE SEQUENCE [LARGE SCALE GENOMIC DNA]</scope>
    <source>
        <strain evidence="9 10">DSM 43634</strain>
    </source>
</reference>
<evidence type="ECO:0000256" key="5">
    <source>
        <dbReference type="ARBA" id="ARBA00029443"/>
    </source>
</evidence>
<dbReference type="InterPro" id="IPR009081">
    <property type="entry name" value="PP-bd_ACP"/>
</dbReference>
<protein>
    <submittedName>
        <fullName evidence="9">Amino acid adenylation domain-containing protein</fullName>
    </submittedName>
</protein>
<keyword evidence="2" id="KW-0596">Phosphopantetheine</keyword>
<dbReference type="OrthoDB" id="5478077at2"/>
<dbReference type="RefSeq" id="WP_123678148.1">
    <property type="nucleotide sequence ID" value="NZ_RJKL01000001.1"/>
</dbReference>
<dbReference type="PANTHER" id="PTHR43775">
    <property type="entry name" value="FATTY ACID SYNTHASE"/>
    <property type="match status" value="1"/>
</dbReference>
<dbReference type="Gene3D" id="3.40.50.720">
    <property type="entry name" value="NAD(P)-binding Rossmann-like Domain"/>
    <property type="match status" value="1"/>
</dbReference>
<dbReference type="SUPFAM" id="SSF53901">
    <property type="entry name" value="Thiolase-like"/>
    <property type="match status" value="1"/>
</dbReference>
<dbReference type="GO" id="GO:0031177">
    <property type="term" value="F:phosphopantetheine binding"/>
    <property type="evidence" value="ECO:0007669"/>
    <property type="project" value="InterPro"/>
</dbReference>
<dbReference type="Pfam" id="PF00698">
    <property type="entry name" value="Acyl_transf_1"/>
    <property type="match status" value="1"/>
</dbReference>
<dbReference type="SMART" id="SM00827">
    <property type="entry name" value="PKS_AT"/>
    <property type="match status" value="1"/>
</dbReference>
<proteinExistence type="inferred from homology"/>
<dbReference type="SUPFAM" id="SSF47336">
    <property type="entry name" value="ACP-like"/>
    <property type="match status" value="3"/>
</dbReference>
<dbReference type="SUPFAM" id="SSF56801">
    <property type="entry name" value="Acetyl-CoA synthetase-like"/>
    <property type="match status" value="2"/>
</dbReference>
<accession>A0A3N1GEW7</accession>
<evidence type="ECO:0000256" key="6">
    <source>
        <dbReference type="SAM" id="MobiDB-lite"/>
    </source>
</evidence>
<dbReference type="InterPro" id="IPR057326">
    <property type="entry name" value="KR_dom"/>
</dbReference>
<dbReference type="Pfam" id="PF02801">
    <property type="entry name" value="Ketoacyl-synt_C"/>
    <property type="match status" value="1"/>
</dbReference>
<evidence type="ECO:0000256" key="3">
    <source>
        <dbReference type="ARBA" id="ARBA00022553"/>
    </source>
</evidence>
<dbReference type="InterPro" id="IPR020806">
    <property type="entry name" value="PKS_PP-bd"/>
</dbReference>
<dbReference type="Gene3D" id="3.40.47.10">
    <property type="match status" value="1"/>
</dbReference>
<dbReference type="GO" id="GO:0005737">
    <property type="term" value="C:cytoplasm"/>
    <property type="evidence" value="ECO:0007669"/>
    <property type="project" value="TreeGrafter"/>
</dbReference>
<dbReference type="Gene3D" id="3.30.70.3290">
    <property type="match status" value="1"/>
</dbReference>
<dbReference type="SUPFAM" id="SSF52777">
    <property type="entry name" value="CoA-dependent acyltransferases"/>
    <property type="match status" value="4"/>
</dbReference>
<dbReference type="InterPro" id="IPR006162">
    <property type="entry name" value="Ppantetheine_attach_site"/>
</dbReference>
<evidence type="ECO:0000259" key="8">
    <source>
        <dbReference type="PROSITE" id="PS52004"/>
    </source>
</evidence>
<dbReference type="EMBL" id="RJKL01000001">
    <property type="protein sequence ID" value="ROP28843.1"/>
    <property type="molecule type" value="Genomic_DNA"/>
</dbReference>
<dbReference type="NCBIfam" id="TIGR01733">
    <property type="entry name" value="AA-adenyl-dom"/>
    <property type="match status" value="1"/>
</dbReference>
<dbReference type="InterPro" id="IPR001227">
    <property type="entry name" value="Ac_transferase_dom_sf"/>
</dbReference>
<dbReference type="InterPro" id="IPR016039">
    <property type="entry name" value="Thiolase-like"/>
</dbReference>
<feature type="domain" description="Carrier" evidence="7">
    <location>
        <begin position="2904"/>
        <end position="2979"/>
    </location>
</feature>
<feature type="domain" description="Carrier" evidence="7">
    <location>
        <begin position="1899"/>
        <end position="1973"/>
    </location>
</feature>
<dbReference type="InterPro" id="IPR036736">
    <property type="entry name" value="ACP-like_sf"/>
</dbReference>
<evidence type="ECO:0000256" key="4">
    <source>
        <dbReference type="ARBA" id="ARBA00022679"/>
    </source>
</evidence>
<feature type="region of interest" description="Disordered" evidence="6">
    <location>
        <begin position="1866"/>
        <end position="1888"/>
    </location>
</feature>
<dbReference type="InterPro" id="IPR025110">
    <property type="entry name" value="AMP-bd_C"/>
</dbReference>
<dbReference type="InterPro" id="IPR000873">
    <property type="entry name" value="AMP-dep_synth/lig_dom"/>
</dbReference>
<evidence type="ECO:0000313" key="9">
    <source>
        <dbReference type="EMBL" id="ROP28843.1"/>
    </source>
</evidence>
<dbReference type="InterPro" id="IPR023213">
    <property type="entry name" value="CAT-like_dom_sf"/>
</dbReference>
<dbReference type="Gene3D" id="3.30.559.10">
    <property type="entry name" value="Chloramphenicol acetyltransferase-like domain"/>
    <property type="match status" value="2"/>
</dbReference>
<dbReference type="GO" id="GO:0004312">
    <property type="term" value="F:fatty acid synthase activity"/>
    <property type="evidence" value="ECO:0007669"/>
    <property type="project" value="TreeGrafter"/>
</dbReference>
<dbReference type="InterPro" id="IPR020841">
    <property type="entry name" value="PKS_Beta-ketoAc_synthase_dom"/>
</dbReference>
<comment type="similarity">
    <text evidence="5">In the C-terminal section; belongs to the NRP synthetase family.</text>
</comment>
<dbReference type="InterPro" id="IPR014030">
    <property type="entry name" value="Ketoacyl_synth_N"/>
</dbReference>
<dbReference type="PROSITE" id="PS52004">
    <property type="entry name" value="KS3_2"/>
    <property type="match status" value="1"/>
</dbReference>
<dbReference type="Pfam" id="PF00550">
    <property type="entry name" value="PP-binding"/>
    <property type="match status" value="3"/>
</dbReference>
<dbReference type="PROSITE" id="PS00012">
    <property type="entry name" value="PHOSPHOPANTETHEINE"/>
    <property type="match status" value="1"/>
</dbReference>
<evidence type="ECO:0000256" key="1">
    <source>
        <dbReference type="ARBA" id="ARBA00001957"/>
    </source>
</evidence>
<dbReference type="InterPro" id="IPR016035">
    <property type="entry name" value="Acyl_Trfase/lysoPLipase"/>
</dbReference>
<dbReference type="Gene3D" id="1.10.1200.10">
    <property type="entry name" value="ACP-like"/>
    <property type="match status" value="3"/>
</dbReference>
<feature type="region of interest" description="Disordered" evidence="6">
    <location>
        <begin position="2504"/>
        <end position="2538"/>
    </location>
</feature>
<dbReference type="Pfam" id="PF00109">
    <property type="entry name" value="ketoacyl-synt"/>
    <property type="match status" value="1"/>
</dbReference>
<dbReference type="InterPro" id="IPR016036">
    <property type="entry name" value="Malonyl_transacylase_ACP-bd"/>
</dbReference>
<dbReference type="Gene3D" id="3.40.50.12780">
    <property type="entry name" value="N-terminal domain of ligase-like"/>
    <property type="match status" value="2"/>
</dbReference>
<sequence>MTLTDVLVRAATRAPDRGVVHVGDAGTERLTTHAELYADALRIAGGLRREGLAAGDCLLVVAEDSAEFLPLFWGAVLAGVVPVPLPPEPARLAAVATLLGGPPLAGDAVLDGARVLSASTLRRSAPLAAPVPVTSGDLAMLQFSSGSTATPKGVELTHANLVANLEQAARASALDGDDVVVTWMPYFHDMGLIGTHLVPLHRRCRQVRLSPLTFAKRPETWLRTAEKHRATVLSAANFALALTVRRVAGETLDGIDLSSVRLMMVGAEPISPAVWRTFADTMARSRLDPRALRPVYGLAEASVAVAFTPPGELARPLRLSRAALARGVAVDAAADTPAVELMDAGRAVPGCRIRIVDEAGRPVEDGLVGHIQVRGPNVTRGYHLDPAASAAALADGWLRTGDTGFLRAGRLCVTGREKDVVFVHGRTFHACDLEEVAAATPGLGAGPVAVVGATDPASGRERVVVFLAAPAVRAVPEVGARVRARVAEALGYDGVEVRVVPNGAFARTTSGKLRRQAMRERIGADEIPAPLATPAAPPVAPPSPGRMPESRADMERTVRAVWSRVLRIPQERIGPADRFLAIGGSSLAAMEVLAALEDTLGRTLDPVLLRDCATVPALADRLLAAPPARPAPGPAPSTEPTGTELAVISMACRFPDADTPEEFWRNLLAGRDSVAPVTRWPGGGHGAFLGDPALFDAGFFGIDDAEARYLDPHARIFLELAYEALERAGLAGPRRHERRIGVFAAVGESGYAELVARSGAAGPHAMTGTMRGLLPARVAHLLDLRGPALAVDTACSSALVALHLAYRSLAAGDCDVAVVGGVNLHLTPTGERLLGGAQALSPTGRCRAFAADADGFVPGEGGAALVLTRLGDADGDRVLAVVRGTAVNNDGRSLSLMAPNPLRQREVIARAYRDCGVDPAEVSYVEAHGTGTVVGDPVEAQSLAYAFPPAPDGRARLLGSVKTNIGHLLHAAGLPGLVKVVLALRHRELPPSLHHDRPSPRFDLAGAGFEVVTSRRPWAGPAVAGINGFGFGGTNAHAILATPPVPTPESVDAGPADGPHLLTLSARSAVALRAAAGDLAEHLRTHSGLREADVCATASTARDDGPYRVALVADGDLAGRLAAAASGPPVGRAPRVALLFGGQGTQRPGQGAALYASAPRFRAVLDEVSAAAGPVAGRTLREWCTDPAVPAGDLARTEITQPLVVAFGLAQAAQLLANGIRPEAVTGHSIGELAAAATAGMLTPVEAVLLAAERGRLTAELATPGAMVAVAADAGAVAPVLDAGVVLAADNGTHQVVLAGPVEAVEEASRRLAALGIDVRRLAVSHAFHSPSMAPVAGPLGRLAPAVRIPKIPLLSTVTGDWGAAYDAAYLAAQAVRPVRFAAAVDRLRGAGFDTFVEVGASVALAPLIPAATVRPAGGDARALLATAGDLWQRGAPLDRTRLDAGTRWVELPTYPFQRRRYWVTDGTAASATAEPSDAPSVLATPRWVDAPLAPAAARSGDPADPDGSTATATAPVTVVTAGPATVDDVGAAAARVLADAPRSGHLLVVTEDVHVTGAGAERPNPVHAVWVGLAMALADESPGLGVRIVDLSSTDPAAARRDAVARESADPPVPGPARLVAWRGGRRLERRFAGAAATGPVSLPPDGRYLIVGGAGAAGTAVARDLARRGRPHLVLAGRSEAPAALLDELRALGAAVEYRRADVSVEADVVALVAGHEFDVVVHAAGVVRPGSLRSGTPAEIAAELAAKVRGTRLLAEALREQDPLVVALSSVSSVLPGLAGALGAYVAGNAHLDAFAAAERAAGRRFVAVNLPMLTGGGLAAAQDLVTGVPAAAGDGLPLDRLPETLWTAVAVGASQVLVSAPRRPPEASGVPASAPRMSETGALEHSTTTAGIGYDEIVTIVRDLLAGPLGVEAATIGIDEPFLNLGLDSLTAVDLVKKLEARLGRTCSTTLFFEHRTVGDVARHLAAAADFPLSPVQRAFVTTGRLYPGVPAYASVRQTVTGPVDPDRLGRAFAELERRHPMLRVRFHRGGQRFTAPGTGRPAWFGVTTLAEPVETLDAALRNRLFDLTREAPIRAVLAVAGPELSHLLVVAHHAAADGYSLAILGDELWALYSGQELPTAPAATFADHEAARSAPDAADLAYWREALAAYPGLALPFDGDAGSEPEPPYAVQQVTADPALTARLSERARDAGVSPFHLLLAGYVRCLSRWSGQSAVPVMVARAGRTARLTAVERMVGPFADTLPVLAELRPGESALALAGRLRDAWLDSERHDSVSTVDLARMLAADGAAPRAASPASFSFARFPDADGTSGHVVATTAGTASAATRLGLVCFEAHGALHFSWNYPTSLFTTATVERFAAEHLAEIGELAGAASPPVPVAMRIRRQCRRSPEAVAVLTEGVPLTYGDLDTASDRLAVRLAATGARRIGLLTGPGAGTVVGVVAILKAGAAWVPLDASYPAARLAAQLARAGVGVVVHDDSTRDAAGALGDLTLIETRDGADGTPSLPAAENRNQTPQNPPAAENRNQTPVLPVTTGPDDDAYVIFTSGSTGRPKGVVVHHRAMANYLDWAVAAFGYRAGDRLAQTASICFDASVRQLLAPLLVGATVVAWDRDTVRDPGELLSRVERDRITVWSSVPTLWERLLGAAEKRARRPDLSALRWVHVGGEELSAAHVRRWFDLVGPGARLANLYGPTETTINATAHVIDRRPGDDEVHVPIGRPIGGALAEVIGPDGRRCGPGEVGELHIGGVGVAAGYLDDPELTAAAFVDRDGHRWYRSGDRAHRDRDGVLWFRGRVDDQVKLHGYRVEPGEVEAVLRGHPAVDRSAVRVDDGRLVAWVQPRGDLRPGGAELRTYLEELLPPYLVPARIEVVAALPLTATGKVDRALLAPGGAAAGSEAPPATATERLLAEVWSSLLGVPQVGRDDDFFALGGDSIGVLDLFARLEPHLPALPRPTVVYRHRTLAALAAAIDAAGAEPAEPPEPAALAEPAATDTGDDAEFPLTPGQRGYLLADAVGAPSAWLAAPRLHGPLDPERFQRAVDVLVARHPMLRTAFRRDARPPTQHELPPSVRVIVGYDPAPGPLAAELDAERAHRFDPARWPLVRLRLLRVGAQEHVLVLHAHHLVGDGYSVALLARELLAVYDRGADALPPLRSTFRDYAALLDRLTAVPVENDGNAFGPVVTTGFTLPAAVTAGLRHRGAAAGVTPFVPVLAAYRKSLATVTGQPDPLVGVAVTGRDHALPDLGRIFGPCATAVAVRPAPAGDGGDLRRTAAAVLQARTRTFIAPRGWRFFFTYLDFDALGPPRGETLRLSWDDADAELAVPPGTETLLAVRPVDGGLRLTLRGRATPDTLDRLAADLRSRLEHAAGPRSRRDQAAGRLDAALVGYLPAPAHLAALAGDLPAEVRDALPNLDREGIRAALFPDGGPRLLETTLTPLGRSGFVCLPRFADELTGANLAAHSAAAVDLAAAHGARSASLAGMIPSLTGYGTGVARHVRSAGRVTSGHAVTAASVVRTTLAAVTAGGRRLADVVVAVVGVGSIGTASLRLLLARAGQAPAGLLLCDLLATAGRLAELAAAIVADGYAGPIDVVTAGPAAPDPVYRSDVIVAATSGGPGILDVDRLRPGTVVVDDSFPHCFDTGRALARMRDRRDVLVVGGGLLHCGPVERTIAAGLPAVARPGLPGTVASCQLESLLHATTPGLPLVCGPVGAASAAAYWDALDAAGVRAAPLHLLDREVRVPMA</sequence>
<dbReference type="InterPro" id="IPR014031">
    <property type="entry name" value="Ketoacyl_synth_C"/>
</dbReference>
<dbReference type="InterPro" id="IPR014043">
    <property type="entry name" value="Acyl_transferase_dom"/>
</dbReference>
<dbReference type="Pfam" id="PF13193">
    <property type="entry name" value="AMP-binding_C"/>
    <property type="match status" value="1"/>
</dbReference>
<dbReference type="InterPro" id="IPR045851">
    <property type="entry name" value="AMP-bd_C_sf"/>
</dbReference>
<dbReference type="Gene3D" id="3.30.559.30">
    <property type="entry name" value="Nonribosomal peptide synthetase, condensation domain"/>
    <property type="match status" value="2"/>
</dbReference>
<dbReference type="GO" id="GO:0004315">
    <property type="term" value="F:3-oxoacyl-[acyl-carrier-protein] synthase activity"/>
    <property type="evidence" value="ECO:0007669"/>
    <property type="project" value="InterPro"/>
</dbReference>
<dbReference type="PROSITE" id="PS50075">
    <property type="entry name" value="CARRIER"/>
    <property type="match status" value="3"/>
</dbReference>
<dbReference type="Gene3D" id="3.30.300.30">
    <property type="match status" value="2"/>
</dbReference>
<dbReference type="Gene3D" id="3.40.366.10">
    <property type="entry name" value="Malonyl-Coenzyme A Acyl Carrier Protein, domain 2"/>
    <property type="match status" value="1"/>
</dbReference>
<dbReference type="SMART" id="SM00825">
    <property type="entry name" value="PKS_KS"/>
    <property type="match status" value="1"/>
</dbReference>
<dbReference type="GO" id="GO:0071770">
    <property type="term" value="P:DIM/DIP cell wall layer assembly"/>
    <property type="evidence" value="ECO:0007669"/>
    <property type="project" value="TreeGrafter"/>
</dbReference>
<dbReference type="Pfam" id="PF08659">
    <property type="entry name" value="KR"/>
    <property type="match status" value="1"/>
</dbReference>
<feature type="domain" description="Carrier" evidence="7">
    <location>
        <begin position="549"/>
        <end position="626"/>
    </location>
</feature>
<dbReference type="PANTHER" id="PTHR43775:SF37">
    <property type="entry name" value="SI:DKEY-61P9.11"/>
    <property type="match status" value="1"/>
</dbReference>
<feature type="region of interest" description="Disordered" evidence="6">
    <location>
        <begin position="2979"/>
        <end position="3001"/>
    </location>
</feature>
<organism evidence="9 10">
    <name type="scientific">Couchioplanes caeruleus</name>
    <dbReference type="NCBI Taxonomy" id="56438"/>
    <lineage>
        <taxon>Bacteria</taxon>
        <taxon>Bacillati</taxon>
        <taxon>Actinomycetota</taxon>
        <taxon>Actinomycetes</taxon>
        <taxon>Micromonosporales</taxon>
        <taxon>Micromonosporaceae</taxon>
        <taxon>Couchioplanes</taxon>
    </lineage>
</organism>
<dbReference type="CDD" id="cd05930">
    <property type="entry name" value="A_NRPS"/>
    <property type="match status" value="1"/>
</dbReference>
<dbReference type="InterPro" id="IPR032821">
    <property type="entry name" value="PKS_assoc"/>
</dbReference>
<dbReference type="InterPro" id="IPR013968">
    <property type="entry name" value="PKS_KR"/>
</dbReference>
<dbReference type="InterPro" id="IPR036291">
    <property type="entry name" value="NAD(P)-bd_dom_sf"/>
</dbReference>
<evidence type="ECO:0000313" key="10">
    <source>
        <dbReference type="Proteomes" id="UP000271683"/>
    </source>
</evidence>
<keyword evidence="4" id="KW-0808">Transferase</keyword>
<dbReference type="InterPro" id="IPR018201">
    <property type="entry name" value="Ketoacyl_synth_AS"/>
</dbReference>
<dbReference type="CDD" id="cd00833">
    <property type="entry name" value="PKS"/>
    <property type="match status" value="1"/>
</dbReference>
<dbReference type="SMART" id="SM00823">
    <property type="entry name" value="PKS_PP"/>
    <property type="match status" value="3"/>
</dbReference>
<evidence type="ECO:0000259" key="7">
    <source>
        <dbReference type="PROSITE" id="PS50075"/>
    </source>
</evidence>
<dbReference type="GO" id="GO:0005886">
    <property type="term" value="C:plasma membrane"/>
    <property type="evidence" value="ECO:0007669"/>
    <property type="project" value="TreeGrafter"/>
</dbReference>